<dbReference type="AlphaFoldDB" id="W4K7Z9"/>
<evidence type="ECO:0000313" key="2">
    <source>
        <dbReference type="EMBL" id="ETW81952.1"/>
    </source>
</evidence>
<dbReference type="HOGENOM" id="CLU_1272451_0_0_1"/>
<reference evidence="2 3" key="1">
    <citation type="journal article" date="2012" name="New Phytol.">
        <title>Insight into trade-off between wood decay and parasitism from the genome of a fungal forest pathogen.</title>
        <authorList>
            <person name="Olson A."/>
            <person name="Aerts A."/>
            <person name="Asiegbu F."/>
            <person name="Belbahri L."/>
            <person name="Bouzid O."/>
            <person name="Broberg A."/>
            <person name="Canback B."/>
            <person name="Coutinho P.M."/>
            <person name="Cullen D."/>
            <person name="Dalman K."/>
            <person name="Deflorio G."/>
            <person name="van Diepen L.T."/>
            <person name="Dunand C."/>
            <person name="Duplessis S."/>
            <person name="Durling M."/>
            <person name="Gonthier P."/>
            <person name="Grimwood J."/>
            <person name="Fossdal C.G."/>
            <person name="Hansson D."/>
            <person name="Henrissat B."/>
            <person name="Hietala A."/>
            <person name="Himmelstrand K."/>
            <person name="Hoffmeister D."/>
            <person name="Hogberg N."/>
            <person name="James T.Y."/>
            <person name="Karlsson M."/>
            <person name="Kohler A."/>
            <person name="Kues U."/>
            <person name="Lee Y.H."/>
            <person name="Lin Y.C."/>
            <person name="Lind M."/>
            <person name="Lindquist E."/>
            <person name="Lombard V."/>
            <person name="Lucas S."/>
            <person name="Lunden K."/>
            <person name="Morin E."/>
            <person name="Murat C."/>
            <person name="Park J."/>
            <person name="Raffaello T."/>
            <person name="Rouze P."/>
            <person name="Salamov A."/>
            <person name="Schmutz J."/>
            <person name="Solheim H."/>
            <person name="Stahlberg J."/>
            <person name="Velez H."/>
            <person name="de Vries R.P."/>
            <person name="Wiebenga A."/>
            <person name="Woodward S."/>
            <person name="Yakovlev I."/>
            <person name="Garbelotto M."/>
            <person name="Martin F."/>
            <person name="Grigoriev I.V."/>
            <person name="Stenlid J."/>
        </authorList>
    </citation>
    <scope>NUCLEOTIDE SEQUENCE [LARGE SCALE GENOMIC DNA]</scope>
    <source>
        <strain evidence="2 3">TC 32-1</strain>
    </source>
</reference>
<evidence type="ECO:0000313" key="3">
    <source>
        <dbReference type="Proteomes" id="UP000030671"/>
    </source>
</evidence>
<accession>W4K7Z9</accession>
<dbReference type="GeneID" id="20676170"/>
<dbReference type="RefSeq" id="XP_009546542.1">
    <property type="nucleotide sequence ID" value="XM_009548247.1"/>
</dbReference>
<protein>
    <submittedName>
        <fullName evidence="2">Uncharacterized protein</fullName>
    </submittedName>
</protein>
<name>W4K7Z9_HETIT</name>
<dbReference type="RefSeq" id="XP_009546502.1">
    <property type="nucleotide sequence ID" value="XM_009548207.1"/>
</dbReference>
<dbReference type="EMBL" id="KI925458">
    <property type="protein sequence ID" value="ETW81952.1"/>
    <property type="molecule type" value="Genomic_DNA"/>
</dbReference>
<dbReference type="KEGG" id="hir:HETIRDRAFT_451591"/>
<gene>
    <name evidence="1" type="ORF">HETIRDRAFT_451591</name>
    <name evidence="2" type="ORF">HETIRDRAFT_451620</name>
</gene>
<dbReference type="OrthoDB" id="2213137at2759"/>
<sequence>MDGELLPAHAGPVIYPFASRYPYHRRTSISLSWGLFLALILPTLFRHYGLAHPLRCLSIAIPASLLPALPCASALNASSSSSSLALAFLNGASVVDRLLMGTLSDHGVAGHIVAGWMVSGATYGILAGGWIIDADADVVVSPSRGDPTLSMALFGFLMLSRRIGSVLSAPIMNALSAAIDGVDVGHLRLKTGFEVLGGWFEQVIVYVGACFAGAALV</sequence>
<dbReference type="KEGG" id="hir:HETIRDRAFT_451620"/>
<dbReference type="Proteomes" id="UP000030671">
    <property type="component" value="Unassembled WGS sequence"/>
</dbReference>
<dbReference type="EMBL" id="KI925458">
    <property type="protein sequence ID" value="ETW81911.1"/>
    <property type="molecule type" value="Genomic_DNA"/>
</dbReference>
<dbReference type="GeneID" id="20676176"/>
<organism evidence="2 3">
    <name type="scientific">Heterobasidion irregulare (strain TC 32-1)</name>
    <dbReference type="NCBI Taxonomy" id="747525"/>
    <lineage>
        <taxon>Eukaryota</taxon>
        <taxon>Fungi</taxon>
        <taxon>Dikarya</taxon>
        <taxon>Basidiomycota</taxon>
        <taxon>Agaricomycotina</taxon>
        <taxon>Agaricomycetes</taxon>
        <taxon>Russulales</taxon>
        <taxon>Bondarzewiaceae</taxon>
        <taxon>Heterobasidion</taxon>
        <taxon>Heterobasidion annosum species complex</taxon>
    </lineage>
</organism>
<evidence type="ECO:0000313" key="1">
    <source>
        <dbReference type="EMBL" id="ETW81911.1"/>
    </source>
</evidence>
<proteinExistence type="predicted"/>
<keyword evidence="3" id="KW-1185">Reference proteome</keyword>